<keyword evidence="3" id="KW-1185">Reference proteome</keyword>
<accession>A0ABS8PS73</accession>
<reference evidence="2 3" key="1">
    <citation type="submission" date="2021-11" db="EMBL/GenBank/DDBJ databases">
        <title>Genomic of Niabella pedocola.</title>
        <authorList>
            <person name="Wu T."/>
        </authorList>
    </citation>
    <scope>NUCLEOTIDE SEQUENCE [LARGE SCALE GENOMIC DNA]</scope>
    <source>
        <strain evidence="2 3">JCM 31011</strain>
    </source>
</reference>
<sequence length="75" mass="8750">MANNQQENKHLMPFLIWLAIYPLITLLLFVLGGHIEPFPLPVKTLILTVIAVPLVYYIILPFYFNISDRIKKQIK</sequence>
<feature type="transmembrane region" description="Helical" evidence="1">
    <location>
        <begin position="45"/>
        <end position="66"/>
    </location>
</feature>
<dbReference type="Proteomes" id="UP001199816">
    <property type="component" value="Unassembled WGS sequence"/>
</dbReference>
<keyword evidence="1" id="KW-1133">Transmembrane helix</keyword>
<dbReference type="RefSeq" id="WP_231004432.1">
    <property type="nucleotide sequence ID" value="NZ_JAJNEC010000005.1"/>
</dbReference>
<keyword evidence="1" id="KW-0472">Membrane</keyword>
<feature type="transmembrane region" description="Helical" evidence="1">
    <location>
        <begin position="12"/>
        <end position="33"/>
    </location>
</feature>
<comment type="caution">
    <text evidence="2">The sequence shown here is derived from an EMBL/GenBank/DDBJ whole genome shotgun (WGS) entry which is preliminary data.</text>
</comment>
<dbReference type="EMBL" id="JAJNEC010000005">
    <property type="protein sequence ID" value="MCD2423167.1"/>
    <property type="molecule type" value="Genomic_DNA"/>
</dbReference>
<gene>
    <name evidence="2" type="ORF">LQ567_10360</name>
</gene>
<keyword evidence="1" id="KW-0812">Transmembrane</keyword>
<evidence type="ECO:0000313" key="2">
    <source>
        <dbReference type="EMBL" id="MCD2423167.1"/>
    </source>
</evidence>
<evidence type="ECO:0000313" key="3">
    <source>
        <dbReference type="Proteomes" id="UP001199816"/>
    </source>
</evidence>
<proteinExistence type="predicted"/>
<protein>
    <submittedName>
        <fullName evidence="2">Uncharacterized protein</fullName>
    </submittedName>
</protein>
<organism evidence="2 3">
    <name type="scientific">Niabella pedocola</name>
    <dbReference type="NCBI Taxonomy" id="1752077"/>
    <lineage>
        <taxon>Bacteria</taxon>
        <taxon>Pseudomonadati</taxon>
        <taxon>Bacteroidota</taxon>
        <taxon>Chitinophagia</taxon>
        <taxon>Chitinophagales</taxon>
        <taxon>Chitinophagaceae</taxon>
        <taxon>Niabella</taxon>
    </lineage>
</organism>
<evidence type="ECO:0000256" key="1">
    <source>
        <dbReference type="SAM" id="Phobius"/>
    </source>
</evidence>
<name>A0ABS8PS73_9BACT</name>